<accession>A0ABM1ST16</accession>
<evidence type="ECO:0000259" key="6">
    <source>
        <dbReference type="Pfam" id="PF25320"/>
    </source>
</evidence>
<dbReference type="Pfam" id="PF25320">
    <property type="entry name" value="TELO2_ARM"/>
    <property type="match status" value="1"/>
</dbReference>
<keyword evidence="3" id="KW-0963">Cytoplasm</keyword>
<comment type="subcellular location">
    <subcellularLocation>
        <location evidence="1">Cytoplasm</location>
    </subcellularLocation>
</comment>
<dbReference type="RefSeq" id="XP_022246773.1">
    <property type="nucleotide sequence ID" value="XM_022391065.1"/>
</dbReference>
<evidence type="ECO:0000313" key="7">
    <source>
        <dbReference type="Proteomes" id="UP000694941"/>
    </source>
</evidence>
<dbReference type="Pfam" id="PF10193">
    <property type="entry name" value="Telomere_reg-2"/>
    <property type="match status" value="1"/>
</dbReference>
<evidence type="ECO:0000313" key="8">
    <source>
        <dbReference type="RefSeq" id="XP_022246772.1"/>
    </source>
</evidence>
<gene>
    <name evidence="8 9 10" type="primary">LOC106463532</name>
</gene>
<evidence type="ECO:0000256" key="1">
    <source>
        <dbReference type="ARBA" id="ARBA00004496"/>
    </source>
</evidence>
<protein>
    <submittedName>
        <fullName evidence="8 9">Telomere length regulation protein TEL2 homolog isoform X1</fullName>
    </submittedName>
</protein>
<dbReference type="PANTHER" id="PTHR15830">
    <property type="entry name" value="TELOMERE LENGTH REGULATION PROTEIN TEL2 FAMILY MEMBER"/>
    <property type="match status" value="1"/>
</dbReference>
<keyword evidence="4" id="KW-0472">Membrane</keyword>
<evidence type="ECO:0000259" key="5">
    <source>
        <dbReference type="Pfam" id="PF10193"/>
    </source>
</evidence>
<evidence type="ECO:0000256" key="2">
    <source>
        <dbReference type="ARBA" id="ARBA00006133"/>
    </source>
</evidence>
<dbReference type="InterPro" id="IPR051970">
    <property type="entry name" value="TEL2_Regulation"/>
</dbReference>
<evidence type="ECO:0000256" key="4">
    <source>
        <dbReference type="SAM" id="Phobius"/>
    </source>
</evidence>
<dbReference type="GeneID" id="106463532"/>
<evidence type="ECO:0000313" key="9">
    <source>
        <dbReference type="RefSeq" id="XP_022246773.1"/>
    </source>
</evidence>
<keyword evidence="4" id="KW-1133">Transmembrane helix</keyword>
<evidence type="ECO:0000313" key="10">
    <source>
        <dbReference type="RefSeq" id="XP_022246774.1"/>
    </source>
</evidence>
<dbReference type="InterPro" id="IPR038528">
    <property type="entry name" value="TEL2_C_sf"/>
</dbReference>
<keyword evidence="7" id="KW-1185">Reference proteome</keyword>
<proteinExistence type="inferred from homology"/>
<feature type="domain" description="TELO2 ARM repeat" evidence="6">
    <location>
        <begin position="326"/>
        <end position="422"/>
    </location>
</feature>
<keyword evidence="4" id="KW-0812">Transmembrane</keyword>
<dbReference type="RefSeq" id="XP_022246772.1">
    <property type="nucleotide sequence ID" value="XM_022391064.1"/>
</dbReference>
<dbReference type="Gene3D" id="1.25.40.720">
    <property type="entry name" value="Telomere length regulation protein 2, C-terminal domain"/>
    <property type="match status" value="2"/>
</dbReference>
<dbReference type="InterPro" id="IPR057348">
    <property type="entry name" value="TELO2_ARM"/>
</dbReference>
<sequence>MKIYPLIKKISNLSLSEDHDFVTILQELHQYLSVCFVGDNACENYNEETKEFFSCYKQLLDILLDSVKANYCFDKQNKILFDDFFLKGNPHTSFLVLVKSLTETSPSYKMEKILELLEKFLKSDNPYHIFITNCKVNNQKKGMLYTPVTSLWTDTITYLVSIPERVANKKKPEISSVFTLENYAHLLSENMIRTLCKICRNMQHNEDVNLEFLSRLLGRLCVAGYSDSILGQIIPQMLKFSSQDFIWRRVCCRLVVGVPGQCLEAVVTPVLLQLPWYGYVEWLLGENVISNEKLKFLLTTKLLLIRQFQQDSILNNILGYLAQVPSRQMIFLQTLLKLLDAWGAGSALRHRSYSQQFYLTRALMICTAHLGGLDFSLYKQELLTKLLHGVEIHIGSPDNSVRTLGMVVGENISKVLDPEGPKLVFEYEVTNDSKHLKSLLKLEENSLDITSWCDQRNVCVTKNVSSITRELKSCEITEEKVNSSDSQKDISEVLDSDDDLEPYDMSHDVVSKKQPLYIRDCLQGLINHDKPEWTEACLRTAQALIQTELEGESEVALELAKVLLHLENSYTIDDFVILRHQSLVAVLTKHPKEVALYLTDQFYDRNYNIRQRLDILEVLASASQELSKVHVQVTASDHQSFHSDVKHNTVWWKELVEKRIENKTRIISKGKKVEPQGKENKFADVAGYFFFPLLHFYDRKENTFDLLGEDCYVLGRLVYTLGVIMHSASNTTVAKQMGSALLEFIWVLRYHTEKFVREALLFALCMAVISVPSFILLDNNRTEIMELQCWLQDIVEQDPNLECRRRAGHVLALFANMVKEVSKEIPVSTC</sequence>
<name>A0ABM1ST16_LIMPO</name>
<dbReference type="PANTHER" id="PTHR15830:SF10">
    <property type="entry name" value="TELOMERE LENGTH REGULATION PROTEIN TEL2 HOMOLOG"/>
    <property type="match status" value="1"/>
</dbReference>
<comment type="similarity">
    <text evidence="2">Belongs to the TEL2 family.</text>
</comment>
<evidence type="ECO:0000256" key="3">
    <source>
        <dbReference type="ARBA" id="ARBA00022490"/>
    </source>
</evidence>
<dbReference type="RefSeq" id="XP_022246774.1">
    <property type="nucleotide sequence ID" value="XM_022391066.1"/>
</dbReference>
<feature type="domain" description="Telomere length regulation protein conserved" evidence="5">
    <location>
        <begin position="515"/>
        <end position="622"/>
    </location>
</feature>
<feature type="transmembrane region" description="Helical" evidence="4">
    <location>
        <begin position="759"/>
        <end position="777"/>
    </location>
</feature>
<dbReference type="Proteomes" id="UP000694941">
    <property type="component" value="Unplaced"/>
</dbReference>
<organism evidence="7 8">
    <name type="scientific">Limulus polyphemus</name>
    <name type="common">Atlantic horseshoe crab</name>
    <dbReference type="NCBI Taxonomy" id="6850"/>
    <lineage>
        <taxon>Eukaryota</taxon>
        <taxon>Metazoa</taxon>
        <taxon>Ecdysozoa</taxon>
        <taxon>Arthropoda</taxon>
        <taxon>Chelicerata</taxon>
        <taxon>Merostomata</taxon>
        <taxon>Xiphosura</taxon>
        <taxon>Limulidae</taxon>
        <taxon>Limulus</taxon>
    </lineage>
</organism>
<dbReference type="InterPro" id="IPR019337">
    <property type="entry name" value="Telomere_length_regulation_dom"/>
</dbReference>
<reference evidence="8 9" key="1">
    <citation type="submission" date="2025-05" db="UniProtKB">
        <authorList>
            <consortium name="RefSeq"/>
        </authorList>
    </citation>
    <scope>IDENTIFICATION</scope>
    <source>
        <tissue evidence="8 9">Muscle</tissue>
    </source>
</reference>